<sequence>MTQLGAPFTKQEIEDAFAVEITAVHTFFAHIDDEPFFTAPEGVWSPAENLLHLIQSVSPVIMALNLPKTALRLRFGKAKQASRPLAQVRDSYVNVALAGGGQAGGSFLPKVEAHTLAEKVRILAKWQKKGANLQAAVDKWSEKALDSYVLPHPLL</sequence>
<dbReference type="AlphaFoldDB" id="A0A3B0VJH0"/>
<name>A0A3B0VJH0_9ZZZZ</name>
<gene>
    <name evidence="1" type="ORF">MNBD_CHLOROFLEXI01-143</name>
</gene>
<dbReference type="EMBL" id="UOEU01000795">
    <property type="protein sequence ID" value="VAW40463.1"/>
    <property type="molecule type" value="Genomic_DNA"/>
</dbReference>
<evidence type="ECO:0008006" key="2">
    <source>
        <dbReference type="Google" id="ProtNLM"/>
    </source>
</evidence>
<protein>
    <recommendedName>
        <fullName evidence="2">DinB-like domain-containing protein</fullName>
    </recommendedName>
</protein>
<proteinExistence type="predicted"/>
<organism evidence="1">
    <name type="scientific">hydrothermal vent metagenome</name>
    <dbReference type="NCBI Taxonomy" id="652676"/>
    <lineage>
        <taxon>unclassified sequences</taxon>
        <taxon>metagenomes</taxon>
        <taxon>ecological metagenomes</taxon>
    </lineage>
</organism>
<accession>A0A3B0VJH0</accession>
<reference evidence="1" key="1">
    <citation type="submission" date="2018-06" db="EMBL/GenBank/DDBJ databases">
        <authorList>
            <person name="Zhirakovskaya E."/>
        </authorList>
    </citation>
    <scope>NUCLEOTIDE SEQUENCE</scope>
</reference>
<evidence type="ECO:0000313" key="1">
    <source>
        <dbReference type="EMBL" id="VAW40463.1"/>
    </source>
</evidence>
<feature type="non-terminal residue" evidence="1">
    <location>
        <position position="155"/>
    </location>
</feature>